<proteinExistence type="predicted"/>
<keyword evidence="2" id="KW-1185">Reference proteome</keyword>
<organism evidence="1 2">
    <name type="scientific">Crucibulum laeve</name>
    <dbReference type="NCBI Taxonomy" id="68775"/>
    <lineage>
        <taxon>Eukaryota</taxon>
        <taxon>Fungi</taxon>
        <taxon>Dikarya</taxon>
        <taxon>Basidiomycota</taxon>
        <taxon>Agaricomycotina</taxon>
        <taxon>Agaricomycetes</taxon>
        <taxon>Agaricomycetidae</taxon>
        <taxon>Agaricales</taxon>
        <taxon>Agaricineae</taxon>
        <taxon>Nidulariaceae</taxon>
        <taxon>Crucibulum</taxon>
    </lineage>
</organism>
<name>A0A5C3LXL2_9AGAR</name>
<accession>A0A5C3LXL2</accession>
<dbReference type="Proteomes" id="UP000308652">
    <property type="component" value="Unassembled WGS sequence"/>
</dbReference>
<protein>
    <submittedName>
        <fullName evidence="1">Uncharacterized protein</fullName>
    </submittedName>
</protein>
<evidence type="ECO:0000313" key="2">
    <source>
        <dbReference type="Proteomes" id="UP000308652"/>
    </source>
</evidence>
<dbReference type="AlphaFoldDB" id="A0A5C3LXL2"/>
<evidence type="ECO:0000313" key="1">
    <source>
        <dbReference type="EMBL" id="TFK37287.1"/>
    </source>
</evidence>
<dbReference type="EMBL" id="ML213609">
    <property type="protein sequence ID" value="TFK37287.1"/>
    <property type="molecule type" value="Genomic_DNA"/>
</dbReference>
<gene>
    <name evidence="1" type="ORF">BDQ12DRAFT_216245</name>
</gene>
<sequence>MRISTRSLGLGLSFCILEGQRCIPHPPSWISPTFQSDIAHSVPTSSGWFDFPHPENHRTKATLGGRRWGVRFRSEYGKGRVEWASGSMD</sequence>
<reference evidence="1 2" key="1">
    <citation type="journal article" date="2019" name="Nat. Ecol. Evol.">
        <title>Megaphylogeny resolves global patterns of mushroom evolution.</title>
        <authorList>
            <person name="Varga T."/>
            <person name="Krizsan K."/>
            <person name="Foldi C."/>
            <person name="Dima B."/>
            <person name="Sanchez-Garcia M."/>
            <person name="Sanchez-Ramirez S."/>
            <person name="Szollosi G.J."/>
            <person name="Szarkandi J.G."/>
            <person name="Papp V."/>
            <person name="Albert L."/>
            <person name="Andreopoulos W."/>
            <person name="Angelini C."/>
            <person name="Antonin V."/>
            <person name="Barry K.W."/>
            <person name="Bougher N.L."/>
            <person name="Buchanan P."/>
            <person name="Buyck B."/>
            <person name="Bense V."/>
            <person name="Catcheside P."/>
            <person name="Chovatia M."/>
            <person name="Cooper J."/>
            <person name="Damon W."/>
            <person name="Desjardin D."/>
            <person name="Finy P."/>
            <person name="Geml J."/>
            <person name="Haridas S."/>
            <person name="Hughes K."/>
            <person name="Justo A."/>
            <person name="Karasinski D."/>
            <person name="Kautmanova I."/>
            <person name="Kiss B."/>
            <person name="Kocsube S."/>
            <person name="Kotiranta H."/>
            <person name="LaButti K.M."/>
            <person name="Lechner B.E."/>
            <person name="Liimatainen K."/>
            <person name="Lipzen A."/>
            <person name="Lukacs Z."/>
            <person name="Mihaltcheva S."/>
            <person name="Morgado L.N."/>
            <person name="Niskanen T."/>
            <person name="Noordeloos M.E."/>
            <person name="Ohm R.A."/>
            <person name="Ortiz-Santana B."/>
            <person name="Ovrebo C."/>
            <person name="Racz N."/>
            <person name="Riley R."/>
            <person name="Savchenko A."/>
            <person name="Shiryaev A."/>
            <person name="Soop K."/>
            <person name="Spirin V."/>
            <person name="Szebenyi C."/>
            <person name="Tomsovsky M."/>
            <person name="Tulloss R.E."/>
            <person name="Uehling J."/>
            <person name="Grigoriev I.V."/>
            <person name="Vagvolgyi C."/>
            <person name="Papp T."/>
            <person name="Martin F.M."/>
            <person name="Miettinen O."/>
            <person name="Hibbett D.S."/>
            <person name="Nagy L.G."/>
        </authorList>
    </citation>
    <scope>NUCLEOTIDE SEQUENCE [LARGE SCALE GENOMIC DNA]</scope>
    <source>
        <strain evidence="1 2">CBS 166.37</strain>
    </source>
</reference>